<dbReference type="EMBL" id="BPLR01020783">
    <property type="protein sequence ID" value="GIX82427.1"/>
    <property type="molecule type" value="Genomic_DNA"/>
</dbReference>
<accession>A0AAV4NCH2</accession>
<dbReference type="AlphaFoldDB" id="A0AAV4NCH2"/>
<keyword evidence="2" id="KW-1185">Reference proteome</keyword>
<name>A0AAV4NCH2_CAEEX</name>
<proteinExistence type="predicted"/>
<comment type="caution">
    <text evidence="1">The sequence shown here is derived from an EMBL/GenBank/DDBJ whole genome shotgun (WGS) entry which is preliminary data.</text>
</comment>
<protein>
    <submittedName>
        <fullName evidence="1">Uncharacterized protein</fullName>
    </submittedName>
</protein>
<evidence type="ECO:0000313" key="2">
    <source>
        <dbReference type="Proteomes" id="UP001054945"/>
    </source>
</evidence>
<dbReference type="Proteomes" id="UP001054945">
    <property type="component" value="Unassembled WGS sequence"/>
</dbReference>
<organism evidence="1 2">
    <name type="scientific">Caerostris extrusa</name>
    <name type="common">Bark spider</name>
    <name type="synonym">Caerostris bankana</name>
    <dbReference type="NCBI Taxonomy" id="172846"/>
    <lineage>
        <taxon>Eukaryota</taxon>
        <taxon>Metazoa</taxon>
        <taxon>Ecdysozoa</taxon>
        <taxon>Arthropoda</taxon>
        <taxon>Chelicerata</taxon>
        <taxon>Arachnida</taxon>
        <taxon>Araneae</taxon>
        <taxon>Araneomorphae</taxon>
        <taxon>Entelegynae</taxon>
        <taxon>Araneoidea</taxon>
        <taxon>Araneidae</taxon>
        <taxon>Caerostris</taxon>
    </lineage>
</organism>
<evidence type="ECO:0000313" key="1">
    <source>
        <dbReference type="EMBL" id="GIX82427.1"/>
    </source>
</evidence>
<sequence length="163" mass="19061">MDSDQRNRERGNFSGNLSQLIPKLYGLPSTQRIKVPSFPERCWREHFFACCTEEVLAQYITDKNKESRSPQSLLPVIIFINIYHRNRCWLEVHETWKIISFISRGYRAGVIFHRILSCFLASFATVKGRVNLSRVILRLDLMHYRMAKGIHYEDVVGIKTGNV</sequence>
<gene>
    <name evidence="1" type="ORF">CEXT_812811</name>
</gene>
<reference evidence="1 2" key="1">
    <citation type="submission" date="2021-06" db="EMBL/GenBank/DDBJ databases">
        <title>Caerostris extrusa draft genome.</title>
        <authorList>
            <person name="Kono N."/>
            <person name="Arakawa K."/>
        </authorList>
    </citation>
    <scope>NUCLEOTIDE SEQUENCE [LARGE SCALE GENOMIC DNA]</scope>
</reference>